<proteinExistence type="predicted"/>
<keyword evidence="3" id="KW-1185">Reference proteome</keyword>
<gene>
    <name evidence="2" type="ORF">MMF94_27330</name>
</gene>
<dbReference type="RefSeq" id="WP_241040070.1">
    <property type="nucleotide sequence ID" value="NZ_BAAAJF010000045.1"/>
</dbReference>
<dbReference type="SUPFAM" id="SSF47240">
    <property type="entry name" value="Ferritin-like"/>
    <property type="match status" value="1"/>
</dbReference>
<organism evidence="2 3">
    <name type="scientific">Pseudonocardia alaniniphila</name>
    <dbReference type="NCBI Taxonomy" id="75291"/>
    <lineage>
        <taxon>Bacteria</taxon>
        <taxon>Bacillati</taxon>
        <taxon>Actinomycetota</taxon>
        <taxon>Actinomycetes</taxon>
        <taxon>Pseudonocardiales</taxon>
        <taxon>Pseudonocardiaceae</taxon>
        <taxon>Pseudonocardia</taxon>
    </lineage>
</organism>
<reference evidence="2 3" key="1">
    <citation type="submission" date="2022-03" db="EMBL/GenBank/DDBJ databases">
        <title>Pseudonocardia alaer sp. nov., a novel actinomycete isolated from reed forest soil.</title>
        <authorList>
            <person name="Wang L."/>
        </authorList>
    </citation>
    <scope>NUCLEOTIDE SEQUENCE [LARGE SCALE GENOMIC DNA]</scope>
    <source>
        <strain evidence="2 3">Y-16303</strain>
    </source>
</reference>
<dbReference type="Proteomes" id="UP001299970">
    <property type="component" value="Unassembled WGS sequence"/>
</dbReference>
<name>A0ABS9TLK9_9PSEU</name>
<accession>A0ABS9TLK9</accession>
<protein>
    <submittedName>
        <fullName evidence="2">Ferritin-like domain-containing protein</fullName>
    </submittedName>
</protein>
<dbReference type="InterPro" id="IPR009078">
    <property type="entry name" value="Ferritin-like_SF"/>
</dbReference>
<feature type="domain" description="DUF4439" evidence="1">
    <location>
        <begin position="19"/>
        <end position="154"/>
    </location>
</feature>
<dbReference type="InterPro" id="IPR012347">
    <property type="entry name" value="Ferritin-like"/>
</dbReference>
<evidence type="ECO:0000313" key="3">
    <source>
        <dbReference type="Proteomes" id="UP001299970"/>
    </source>
</evidence>
<dbReference type="Gene3D" id="1.20.1260.10">
    <property type="match status" value="1"/>
</dbReference>
<dbReference type="InterPro" id="IPR029447">
    <property type="entry name" value="DUF4439"/>
</dbReference>
<evidence type="ECO:0000259" key="1">
    <source>
        <dbReference type="Pfam" id="PF14530"/>
    </source>
</evidence>
<dbReference type="Pfam" id="PF14530">
    <property type="entry name" value="DUF4439"/>
    <property type="match status" value="1"/>
</dbReference>
<sequence length="155" mass="16117">MSGTPPTGAVGIDKAAVDALQDALAAEHAAVWCYTLIPAFLPADQVPTARADADAHRGVRGQLEQILSDLGVQPVSAQPAYQTPKPVVDGPSAAALAVVAETDALAAWRSVVERTSDRSLRQASLDVLTKGTLRCAVWRTVVKEPPAILVFPGSA</sequence>
<dbReference type="EMBL" id="JAKXMK010000025">
    <property type="protein sequence ID" value="MCH6169427.1"/>
    <property type="molecule type" value="Genomic_DNA"/>
</dbReference>
<evidence type="ECO:0000313" key="2">
    <source>
        <dbReference type="EMBL" id="MCH6169427.1"/>
    </source>
</evidence>
<dbReference type="CDD" id="cd00657">
    <property type="entry name" value="Ferritin_like"/>
    <property type="match status" value="1"/>
</dbReference>
<comment type="caution">
    <text evidence="2">The sequence shown here is derived from an EMBL/GenBank/DDBJ whole genome shotgun (WGS) entry which is preliminary data.</text>
</comment>